<dbReference type="EMBL" id="CP089983">
    <property type="protein sequence ID" value="WXB01589.1"/>
    <property type="molecule type" value="Genomic_DNA"/>
</dbReference>
<name>A0ABZ2KWA8_9BACT</name>
<organism evidence="1 2">
    <name type="scientific">Pendulispora rubella</name>
    <dbReference type="NCBI Taxonomy" id="2741070"/>
    <lineage>
        <taxon>Bacteria</taxon>
        <taxon>Pseudomonadati</taxon>
        <taxon>Myxococcota</taxon>
        <taxon>Myxococcia</taxon>
        <taxon>Myxococcales</taxon>
        <taxon>Sorangiineae</taxon>
        <taxon>Pendulisporaceae</taxon>
        <taxon>Pendulispora</taxon>
    </lineage>
</organism>
<gene>
    <name evidence="1" type="ORF">LVJ94_32300</name>
</gene>
<accession>A0ABZ2KWA8</accession>
<dbReference type="RefSeq" id="WP_394831203.1">
    <property type="nucleotide sequence ID" value="NZ_CP089929.1"/>
</dbReference>
<sequence>MTMAALEAFDLIVHSEQLEQRLAAAAAKLSKRADLKDETAWLENARRRIATARGDLGDLLTRVLRLPELEVLRGERGRALQDDALDAVDRLDAAIRKAAGARSPVLDVLYMNLKLLPLRKASRDAFEAFVLEFERRLGSSYLTRMFADETYLPAGPALADLHRAFGVWRTVFASPALSDEEAQALTGELTTVAQRLELPCRQALLLADASLLAAEDLREPSGIFEKPRKRRS</sequence>
<keyword evidence="2" id="KW-1185">Reference proteome</keyword>
<evidence type="ECO:0000313" key="1">
    <source>
        <dbReference type="EMBL" id="WXB01589.1"/>
    </source>
</evidence>
<protein>
    <submittedName>
        <fullName evidence="1">Uncharacterized protein</fullName>
    </submittedName>
</protein>
<evidence type="ECO:0000313" key="2">
    <source>
        <dbReference type="Proteomes" id="UP001374803"/>
    </source>
</evidence>
<proteinExistence type="predicted"/>
<dbReference type="Proteomes" id="UP001374803">
    <property type="component" value="Chromosome"/>
</dbReference>
<reference evidence="1" key="1">
    <citation type="submission" date="2021-12" db="EMBL/GenBank/DDBJ databases">
        <title>Discovery of the Pendulisporaceae a myxobacterial family with distinct sporulation behavior and unique specialized metabolism.</title>
        <authorList>
            <person name="Garcia R."/>
            <person name="Popoff A."/>
            <person name="Bader C.D."/>
            <person name="Loehr J."/>
            <person name="Walesch S."/>
            <person name="Walt C."/>
            <person name="Boldt J."/>
            <person name="Bunk B."/>
            <person name="Haeckl F.J.F.P.J."/>
            <person name="Gunesch A.P."/>
            <person name="Birkelbach J."/>
            <person name="Nuebel U."/>
            <person name="Pietschmann T."/>
            <person name="Bach T."/>
            <person name="Mueller R."/>
        </authorList>
    </citation>
    <scope>NUCLEOTIDE SEQUENCE</scope>
    <source>
        <strain evidence="1">MSr11367</strain>
    </source>
</reference>